<dbReference type="CDD" id="cd01095">
    <property type="entry name" value="Nitrilotriacetate_monoxgenase"/>
    <property type="match status" value="1"/>
</dbReference>
<proteinExistence type="inferred from homology"/>
<dbReference type="Gene3D" id="3.20.20.30">
    <property type="entry name" value="Luciferase-like domain"/>
    <property type="match status" value="1"/>
</dbReference>
<evidence type="ECO:0000313" key="9">
    <source>
        <dbReference type="Proteomes" id="UP000191160"/>
    </source>
</evidence>
<keyword evidence="3" id="KW-0560">Oxidoreductase</keyword>
<reference evidence="8 9" key="1">
    <citation type="submission" date="2017-02" db="EMBL/GenBank/DDBJ databases">
        <title>Acinetobacter sp. ANC 4945, whole genome shotgun sequencing project.</title>
        <authorList>
            <person name="Radolfova-Krizova L."/>
            <person name="Al Atrouni A."/>
            <person name="Nemec A."/>
        </authorList>
    </citation>
    <scope>NUCLEOTIDE SEQUENCE [LARGE SCALE GENOMIC DNA]</scope>
    <source>
        <strain evidence="8 9">ANC 4945</strain>
    </source>
</reference>
<feature type="binding site" evidence="6">
    <location>
        <position position="57"/>
    </location>
    <ligand>
        <name>FMN</name>
        <dbReference type="ChEBI" id="CHEBI:58210"/>
    </ligand>
</feature>
<gene>
    <name evidence="8" type="ORF">B1202_15455</name>
</gene>
<feature type="binding site" evidence="6">
    <location>
        <position position="226"/>
    </location>
    <ligand>
        <name>FMN</name>
        <dbReference type="ChEBI" id="CHEBI:58210"/>
    </ligand>
</feature>
<dbReference type="Proteomes" id="UP000191160">
    <property type="component" value="Unassembled WGS sequence"/>
</dbReference>
<evidence type="ECO:0000256" key="1">
    <source>
        <dbReference type="ARBA" id="ARBA00022630"/>
    </source>
</evidence>
<sequence>MSKRQIKLGAFIPTTSQHVAGWRHPESRPQDHLNIDYAIELAKTAERGLFDAYFLADGLSVRWSSAVEGEKGLGDKGVGFEPVTLFAALSAVTQNIGFIATASTTYEDPYILARKFASLDHISKGRAAWNVVTTASADAAKNFNIQQHPEPKERYERADEFIEVTQKLWDSWEDDTFHYNKETGQFFDARKQHQPNHQGQYYQVLGALNVSRPPQGYPVIVQAGQSEDGRELAGKYAEVIFTAQQNLADAQAFYRDVKNRLVKYGRHAEDLKIMPGVSIFVAKTTQEAQEKYDFLNSLIHPEVGLSLLSALAGGINLAKFDLDAPFPKIEDADINFSSRQQMMIDIARKHNFSIRQLYQYIASARGHWTLIGTPEQVVDQLQEWFENDAADGFNVLPPTTPAGLNDFVDLIVPELQRRGLFRTAYEGTTLRENLGLKRPENQYVLKNQQVQAS</sequence>
<dbReference type="NCBIfam" id="TIGR03860">
    <property type="entry name" value="FMN_nitrolo"/>
    <property type="match status" value="1"/>
</dbReference>
<dbReference type="GO" id="GO:0016705">
    <property type="term" value="F:oxidoreductase activity, acting on paired donors, with incorporation or reduction of molecular oxygen"/>
    <property type="evidence" value="ECO:0007669"/>
    <property type="project" value="InterPro"/>
</dbReference>
<dbReference type="Pfam" id="PF00296">
    <property type="entry name" value="Bac_luciferase"/>
    <property type="match status" value="1"/>
</dbReference>
<dbReference type="InterPro" id="IPR036661">
    <property type="entry name" value="Luciferase-like_sf"/>
</dbReference>
<keyword evidence="4 8" id="KW-0503">Monooxygenase</keyword>
<dbReference type="GO" id="GO:0004497">
    <property type="term" value="F:monooxygenase activity"/>
    <property type="evidence" value="ECO:0007669"/>
    <property type="project" value="UniProtKB-KW"/>
</dbReference>
<dbReference type="PANTHER" id="PTHR30011">
    <property type="entry name" value="ALKANESULFONATE MONOOXYGENASE-RELATED"/>
    <property type="match status" value="1"/>
</dbReference>
<evidence type="ECO:0000256" key="6">
    <source>
        <dbReference type="PIRSR" id="PIRSR000337-1"/>
    </source>
</evidence>
<evidence type="ECO:0000259" key="7">
    <source>
        <dbReference type="Pfam" id="PF00296"/>
    </source>
</evidence>
<dbReference type="RefSeq" id="WP_078191491.1">
    <property type="nucleotide sequence ID" value="NZ_JAMCOZ010000008.1"/>
</dbReference>
<dbReference type="AlphaFoldDB" id="A0A1T1GQF3"/>
<dbReference type="PIRSF" id="PIRSF000337">
    <property type="entry name" value="NTA_MOA"/>
    <property type="match status" value="1"/>
</dbReference>
<comment type="caution">
    <text evidence="8">The sequence shown here is derived from an EMBL/GenBank/DDBJ whole genome shotgun (WGS) entry which is preliminary data.</text>
</comment>
<protein>
    <submittedName>
        <fullName evidence="8">Nitrilotriacetate monooxygenase</fullName>
    </submittedName>
</protein>
<evidence type="ECO:0000256" key="4">
    <source>
        <dbReference type="ARBA" id="ARBA00023033"/>
    </source>
</evidence>
<feature type="domain" description="Luciferase-like" evidence="7">
    <location>
        <begin position="20"/>
        <end position="386"/>
    </location>
</feature>
<comment type="similarity">
    <text evidence="5">Belongs to the NtaA/SnaA/DszA monooxygenase family.</text>
</comment>
<dbReference type="PANTHER" id="PTHR30011:SF16">
    <property type="entry name" value="C2H2 FINGER DOMAIN TRANSCRIPTION FACTOR (EUROFUNG)-RELATED"/>
    <property type="match status" value="1"/>
</dbReference>
<keyword evidence="9" id="KW-1185">Reference proteome</keyword>
<dbReference type="SUPFAM" id="SSF51679">
    <property type="entry name" value="Bacterial luciferase-like"/>
    <property type="match status" value="1"/>
</dbReference>
<keyword evidence="1 6" id="KW-0285">Flavoprotein</keyword>
<dbReference type="InterPro" id="IPR016215">
    <property type="entry name" value="NTA_MOA"/>
</dbReference>
<accession>A0A1T1GQF3</accession>
<evidence type="ECO:0000256" key="3">
    <source>
        <dbReference type="ARBA" id="ARBA00023002"/>
    </source>
</evidence>
<dbReference type="EMBL" id="MVKX01000012">
    <property type="protein sequence ID" value="OOV79796.1"/>
    <property type="molecule type" value="Genomic_DNA"/>
</dbReference>
<evidence type="ECO:0000256" key="2">
    <source>
        <dbReference type="ARBA" id="ARBA00022643"/>
    </source>
</evidence>
<evidence type="ECO:0000256" key="5">
    <source>
        <dbReference type="ARBA" id="ARBA00033748"/>
    </source>
</evidence>
<feature type="binding site" evidence="6">
    <location>
        <position position="101"/>
    </location>
    <ligand>
        <name>FMN</name>
        <dbReference type="ChEBI" id="CHEBI:58210"/>
    </ligand>
</feature>
<organism evidence="8 9">
    <name type="scientific">Acinetobacter amyesii</name>
    <dbReference type="NCBI Taxonomy" id="2942470"/>
    <lineage>
        <taxon>Bacteria</taxon>
        <taxon>Pseudomonadati</taxon>
        <taxon>Pseudomonadota</taxon>
        <taxon>Gammaproteobacteria</taxon>
        <taxon>Moraxellales</taxon>
        <taxon>Moraxellaceae</taxon>
        <taxon>Acinetobacter</taxon>
    </lineage>
</organism>
<name>A0A1T1GQF3_9GAMM</name>
<keyword evidence="2 6" id="KW-0288">FMN</keyword>
<feature type="binding site" evidence="6">
    <location>
        <position position="155"/>
    </location>
    <ligand>
        <name>FMN</name>
        <dbReference type="ChEBI" id="CHEBI:58210"/>
    </ligand>
</feature>
<evidence type="ECO:0000313" key="8">
    <source>
        <dbReference type="EMBL" id="OOV79796.1"/>
    </source>
</evidence>
<dbReference type="InterPro" id="IPR051260">
    <property type="entry name" value="Diverse_substr_monoxygenases"/>
</dbReference>
<dbReference type="InterPro" id="IPR011251">
    <property type="entry name" value="Luciferase-like_dom"/>
</dbReference>